<evidence type="ECO:0000259" key="1">
    <source>
        <dbReference type="Pfam" id="PF22479"/>
    </source>
</evidence>
<gene>
    <name evidence="2" type="ORF">NQF69_11745</name>
</gene>
<proteinExistence type="predicted"/>
<feature type="domain" description="Cyanophage baseplate Pam3 plug gp18" evidence="1">
    <location>
        <begin position="1"/>
        <end position="98"/>
    </location>
</feature>
<protein>
    <recommendedName>
        <fullName evidence="1">Cyanophage baseplate Pam3 plug gp18 domain-containing protein</fullName>
    </recommendedName>
</protein>
<sequence>MLQIPVTQDPFQEQTFEFEGIKIRLTLRFNSIGNFWAMDVFEPVSQKQICNGVSLVCGVPLLYRTTQSYFFWVEDESGAHLDPMAIEDLGTRCFLYIGAKDEAIRTTMES</sequence>
<evidence type="ECO:0000313" key="3">
    <source>
        <dbReference type="Proteomes" id="UP001182304"/>
    </source>
</evidence>
<dbReference type="EMBL" id="JANIEN010000023">
    <property type="protein sequence ID" value="MDT3453434.1"/>
    <property type="molecule type" value="Genomic_DNA"/>
</dbReference>
<dbReference type="RefSeq" id="WP_096742984.1">
    <property type="nucleotide sequence ID" value="NZ_CP023516.1"/>
</dbReference>
<accession>A0AAW8VA78</accession>
<dbReference type="AlphaFoldDB" id="A0AAW8VA78"/>
<name>A0AAW8VA78_PASMD</name>
<evidence type="ECO:0000313" key="2">
    <source>
        <dbReference type="EMBL" id="MDT3453434.1"/>
    </source>
</evidence>
<dbReference type="InterPro" id="IPR054252">
    <property type="entry name" value="Pam3_gp18"/>
</dbReference>
<reference evidence="2" key="1">
    <citation type="submission" date="2022-07" db="EMBL/GenBank/DDBJ databases">
        <title>Sequence of Pasteurella multocoda 17BRD-035.</title>
        <authorList>
            <person name="Roy Chowdhury P."/>
            <person name="Alhamami T."/>
            <person name="Trott D.J."/>
            <person name="Djordvevic S.P."/>
        </authorList>
    </citation>
    <scope>NUCLEOTIDE SEQUENCE</scope>
    <source>
        <strain evidence="2">17BRD-035</strain>
    </source>
</reference>
<dbReference type="Pfam" id="PF22479">
    <property type="entry name" value="Pam3_gp18"/>
    <property type="match status" value="1"/>
</dbReference>
<organism evidence="2 3">
    <name type="scientific">Pasteurella multocida</name>
    <dbReference type="NCBI Taxonomy" id="747"/>
    <lineage>
        <taxon>Bacteria</taxon>
        <taxon>Pseudomonadati</taxon>
        <taxon>Pseudomonadota</taxon>
        <taxon>Gammaproteobacteria</taxon>
        <taxon>Pasteurellales</taxon>
        <taxon>Pasteurellaceae</taxon>
        <taxon>Pasteurella</taxon>
    </lineage>
</organism>
<comment type="caution">
    <text evidence="2">The sequence shown here is derived from an EMBL/GenBank/DDBJ whole genome shotgun (WGS) entry which is preliminary data.</text>
</comment>
<dbReference type="Proteomes" id="UP001182304">
    <property type="component" value="Unassembled WGS sequence"/>
</dbReference>